<dbReference type="InterPro" id="IPR020556">
    <property type="entry name" value="Amidase_CS"/>
</dbReference>
<dbReference type="EMBL" id="JBHSTI010000008">
    <property type="protein sequence ID" value="MFC6239130.1"/>
    <property type="molecule type" value="Genomic_DNA"/>
</dbReference>
<dbReference type="InterPro" id="IPR036928">
    <property type="entry name" value="AS_sf"/>
</dbReference>
<dbReference type="PANTHER" id="PTHR11895:SF7">
    <property type="entry name" value="GLUTAMYL-TRNA(GLN) AMIDOTRANSFERASE SUBUNIT A, MITOCHONDRIAL"/>
    <property type="match status" value="1"/>
</dbReference>
<dbReference type="PROSITE" id="PS00571">
    <property type="entry name" value="AMIDASES"/>
    <property type="match status" value="1"/>
</dbReference>
<dbReference type="InterPro" id="IPR000120">
    <property type="entry name" value="Amidase"/>
</dbReference>
<evidence type="ECO:0000256" key="1">
    <source>
        <dbReference type="ARBA" id="ARBA00009199"/>
    </source>
</evidence>
<dbReference type="RefSeq" id="WP_386767933.1">
    <property type="nucleotide sequence ID" value="NZ_JBHSTI010000008.1"/>
</dbReference>
<evidence type="ECO:0000313" key="3">
    <source>
        <dbReference type="EMBL" id="MFC6239130.1"/>
    </source>
</evidence>
<protein>
    <submittedName>
        <fullName evidence="3">Amidase</fullName>
    </submittedName>
</protein>
<dbReference type="Gene3D" id="3.90.1300.10">
    <property type="entry name" value="Amidase signature (AS) domain"/>
    <property type="match status" value="1"/>
</dbReference>
<keyword evidence="4" id="KW-1185">Reference proteome</keyword>
<evidence type="ECO:0000313" key="4">
    <source>
        <dbReference type="Proteomes" id="UP001596138"/>
    </source>
</evidence>
<comment type="caution">
    <text evidence="3">The sequence shown here is derived from an EMBL/GenBank/DDBJ whole genome shotgun (WGS) entry which is preliminary data.</text>
</comment>
<comment type="similarity">
    <text evidence="1">Belongs to the amidase family.</text>
</comment>
<dbReference type="PANTHER" id="PTHR11895">
    <property type="entry name" value="TRANSAMIDASE"/>
    <property type="match status" value="1"/>
</dbReference>
<dbReference type="Pfam" id="PF01425">
    <property type="entry name" value="Amidase"/>
    <property type="match status" value="1"/>
</dbReference>
<dbReference type="InterPro" id="IPR023631">
    <property type="entry name" value="Amidase_dom"/>
</dbReference>
<sequence length="482" mass="50365">MADLHDLTALEQAAAIRSGEVSSLELTEHYIARTDRLDETVGAFITRTDDLARDAARAADARIAAADAGEPLGALFGTVVPAKDLVFVAGVRCTLGSVAYDMTPYGDDNVVTRMRQGGLVITGKTNTPEFGLPCYTETAVAPPARTPWDLSRSAGGSSGGAAAAVAAGLASAGHGSDGGGSIRIPASVTGLVGIKPARGRISNGPLRDPVGELPTQGVLARTVADAAALLDVLAGPFPDDPFPARPMAAGETFLAAAGRDPGRLRIGRYATPVIAEADVDPHCLAAWDEASRLLEGLGHTVEDVPPPFGPESVPAFESVWSVLALLTPVLPEDEQRLQPLTRWLRERGRQVSGIQLAGSVSTMRLLTRMVINATSAYDAILTPTLAQLPSLVGPGGLRDDDDPAADFEAQKRFTPFTAPYNITGLPAVSVPIAWPEVDGVTLPVGVQLVGRPYDEATLVMLAAQLEEAAPWAHRRPPLWSAV</sequence>
<name>A0ABW1T4Y6_9ACTN</name>
<dbReference type="SUPFAM" id="SSF75304">
    <property type="entry name" value="Amidase signature (AS) enzymes"/>
    <property type="match status" value="1"/>
</dbReference>
<feature type="domain" description="Amidase" evidence="2">
    <location>
        <begin position="25"/>
        <end position="458"/>
    </location>
</feature>
<proteinExistence type="inferred from homology"/>
<evidence type="ECO:0000259" key="2">
    <source>
        <dbReference type="Pfam" id="PF01425"/>
    </source>
</evidence>
<dbReference type="Proteomes" id="UP001596138">
    <property type="component" value="Unassembled WGS sequence"/>
</dbReference>
<organism evidence="3 4">
    <name type="scientific">Longivirga aurantiaca</name>
    <dbReference type="NCBI Taxonomy" id="1837743"/>
    <lineage>
        <taxon>Bacteria</taxon>
        <taxon>Bacillati</taxon>
        <taxon>Actinomycetota</taxon>
        <taxon>Actinomycetes</taxon>
        <taxon>Sporichthyales</taxon>
        <taxon>Sporichthyaceae</taxon>
        <taxon>Longivirga</taxon>
    </lineage>
</organism>
<gene>
    <name evidence="3" type="ORF">ACFQGU_14700</name>
</gene>
<accession>A0ABW1T4Y6</accession>
<reference evidence="4" key="1">
    <citation type="journal article" date="2019" name="Int. J. Syst. Evol. Microbiol.">
        <title>The Global Catalogue of Microorganisms (GCM) 10K type strain sequencing project: providing services to taxonomists for standard genome sequencing and annotation.</title>
        <authorList>
            <consortium name="The Broad Institute Genomics Platform"/>
            <consortium name="The Broad Institute Genome Sequencing Center for Infectious Disease"/>
            <person name="Wu L."/>
            <person name="Ma J."/>
        </authorList>
    </citation>
    <scope>NUCLEOTIDE SEQUENCE [LARGE SCALE GENOMIC DNA]</scope>
    <source>
        <strain evidence="4">CGMCC 4.7317</strain>
    </source>
</reference>